<dbReference type="FunFam" id="3.40.50.300:FF:000221">
    <property type="entry name" value="Multidrug ABC transporter ATP-binding protein"/>
    <property type="match status" value="1"/>
</dbReference>
<keyword evidence="2" id="KW-0813">Transport</keyword>
<dbReference type="Gene3D" id="3.40.50.300">
    <property type="entry name" value="P-loop containing nucleotide triphosphate hydrolases"/>
    <property type="match status" value="1"/>
</dbReference>
<feature type="domain" description="ABC transporter" evidence="12">
    <location>
        <begin position="330"/>
        <end position="563"/>
    </location>
</feature>
<dbReference type="SMART" id="SM00382">
    <property type="entry name" value="AAA"/>
    <property type="match status" value="1"/>
</dbReference>
<evidence type="ECO:0000256" key="10">
    <source>
        <dbReference type="ARBA" id="ARBA00023455"/>
    </source>
</evidence>
<evidence type="ECO:0000256" key="1">
    <source>
        <dbReference type="ARBA" id="ARBA00004429"/>
    </source>
</evidence>
<dbReference type="InterPro" id="IPR039421">
    <property type="entry name" value="Type_1_exporter"/>
</dbReference>
<dbReference type="GO" id="GO:0016887">
    <property type="term" value="F:ATP hydrolysis activity"/>
    <property type="evidence" value="ECO:0007669"/>
    <property type="project" value="InterPro"/>
</dbReference>
<dbReference type="PANTHER" id="PTHR24221">
    <property type="entry name" value="ATP-BINDING CASSETTE SUB-FAMILY B"/>
    <property type="match status" value="1"/>
</dbReference>
<protein>
    <submittedName>
        <fullName evidence="14">ATP-binding cassette subfamily B protein</fullName>
    </submittedName>
</protein>
<dbReference type="InterPro" id="IPR036640">
    <property type="entry name" value="ABC1_TM_sf"/>
</dbReference>
<evidence type="ECO:0000259" key="12">
    <source>
        <dbReference type="PROSITE" id="PS50893"/>
    </source>
</evidence>
<proteinExistence type="inferred from homology"/>
<evidence type="ECO:0000256" key="9">
    <source>
        <dbReference type="ARBA" id="ARBA00023136"/>
    </source>
</evidence>
<dbReference type="Pfam" id="PF00005">
    <property type="entry name" value="ABC_tran"/>
    <property type="match status" value="1"/>
</dbReference>
<feature type="transmembrane region" description="Helical" evidence="11">
    <location>
        <begin position="251"/>
        <end position="271"/>
    </location>
</feature>
<keyword evidence="4" id="KW-0997">Cell inner membrane</keyword>
<keyword evidence="7 14" id="KW-0067">ATP-binding</keyword>
<keyword evidence="3" id="KW-1003">Cell membrane</keyword>
<keyword evidence="9 11" id="KW-0472">Membrane</keyword>
<evidence type="ECO:0000256" key="8">
    <source>
        <dbReference type="ARBA" id="ARBA00022989"/>
    </source>
</evidence>
<comment type="subcellular location">
    <subcellularLocation>
        <location evidence="1">Cell inner membrane</location>
        <topology evidence="1">Multi-pass membrane protein</topology>
    </subcellularLocation>
</comment>
<reference evidence="14 15" key="1">
    <citation type="submission" date="2020-07" db="EMBL/GenBank/DDBJ databases">
        <title>Sequencing the genomes of 1000 actinobacteria strains.</title>
        <authorList>
            <person name="Klenk H.-P."/>
        </authorList>
    </citation>
    <scope>NUCLEOTIDE SEQUENCE [LARGE SCALE GENOMIC DNA]</scope>
    <source>
        <strain evidence="14 15">DSM 22083</strain>
    </source>
</reference>
<evidence type="ECO:0000256" key="11">
    <source>
        <dbReference type="SAM" id="Phobius"/>
    </source>
</evidence>
<dbReference type="GO" id="GO:0140359">
    <property type="term" value="F:ABC-type transporter activity"/>
    <property type="evidence" value="ECO:0007669"/>
    <property type="project" value="InterPro"/>
</dbReference>
<evidence type="ECO:0000259" key="13">
    <source>
        <dbReference type="PROSITE" id="PS50929"/>
    </source>
</evidence>
<dbReference type="Pfam" id="PF00664">
    <property type="entry name" value="ABC_membrane"/>
    <property type="match status" value="1"/>
</dbReference>
<evidence type="ECO:0000256" key="4">
    <source>
        <dbReference type="ARBA" id="ARBA00022519"/>
    </source>
</evidence>
<sequence length="578" mass="61839">MFGAVRGRLVIIAGLSLVGAVAGVLPFVAIIELVRTLWPALSGGPVDAGRAWAVVIGGAAALVVGFLAAVGSAMIGHLADNDLQLDLRTRIVRHLRTLPLGWFDRRSSGTVKKLVENDVAALHQLVAHAIQDTITAIAVPVISLAYLVAVDWRMAAASVLPVLLTVVLYSIMMRGGQQKYVEYDASVVRLNGATIEYVHGIAVVKTFGQAGRSHDRYREETRRFVRFYDGWMRETSALSSTIELITSPLTVLVYLCAVGFLLVGAGVIAPLAVLPALLLGLGLTAPLLQLGATAQFLRNATKARESLAEFFRTPPITEPADPVEPAGSDVALRDVSFGYDQDHRVLHEIAARCEPGTVTALVGASGSGKSTLARLVPRFYDPTAGTVAIGSTDVSTIASRRLYADIGFVFQDAYLLRTSIRDNIRLTRPDADDEAVQQAARAAQIHDRILRLPRGYDSVIGVDATLSGGEGQRLTIARALLTDAPILVLDEATAFADPDSEAAIQQALSRLAAGRTLLVIAHRLHTITGVDQLLVLDEGRIVERGTHDQLAVAGGPYQELWARYRRARSGSGRLEVAG</sequence>
<dbReference type="GO" id="GO:0005524">
    <property type="term" value="F:ATP binding"/>
    <property type="evidence" value="ECO:0007669"/>
    <property type="project" value="UniProtKB-KW"/>
</dbReference>
<dbReference type="EMBL" id="JACCBU010000001">
    <property type="protein sequence ID" value="NYE69806.1"/>
    <property type="molecule type" value="Genomic_DNA"/>
</dbReference>
<dbReference type="RefSeq" id="WP_179748807.1">
    <property type="nucleotide sequence ID" value="NZ_JACCBU010000001.1"/>
</dbReference>
<comment type="similarity">
    <text evidence="10">Belongs to the ABC transporter superfamily. Siderophore-Fe(3+) uptake transporter (SIUT) (TC 3.A.1.21) family.</text>
</comment>
<dbReference type="PROSITE" id="PS50929">
    <property type="entry name" value="ABC_TM1F"/>
    <property type="match status" value="1"/>
</dbReference>
<dbReference type="SUPFAM" id="SSF52540">
    <property type="entry name" value="P-loop containing nucleoside triphosphate hydrolases"/>
    <property type="match status" value="1"/>
</dbReference>
<evidence type="ECO:0000256" key="5">
    <source>
        <dbReference type="ARBA" id="ARBA00022692"/>
    </source>
</evidence>
<dbReference type="Gene3D" id="1.20.1560.10">
    <property type="entry name" value="ABC transporter type 1, transmembrane domain"/>
    <property type="match status" value="1"/>
</dbReference>
<dbReference type="SUPFAM" id="SSF90123">
    <property type="entry name" value="ABC transporter transmembrane region"/>
    <property type="match status" value="1"/>
</dbReference>
<feature type="transmembrane region" description="Helical" evidence="11">
    <location>
        <begin position="9"/>
        <end position="31"/>
    </location>
</feature>
<evidence type="ECO:0000256" key="3">
    <source>
        <dbReference type="ARBA" id="ARBA00022475"/>
    </source>
</evidence>
<dbReference type="AlphaFoldDB" id="A0A7Y9I3X0"/>
<dbReference type="InterPro" id="IPR003593">
    <property type="entry name" value="AAA+_ATPase"/>
</dbReference>
<feature type="transmembrane region" description="Helical" evidence="11">
    <location>
        <begin position="129"/>
        <end position="148"/>
    </location>
</feature>
<accession>A0A7Y9I3X0</accession>
<dbReference type="InterPro" id="IPR027417">
    <property type="entry name" value="P-loop_NTPase"/>
</dbReference>
<dbReference type="InterPro" id="IPR011527">
    <property type="entry name" value="ABC1_TM_dom"/>
</dbReference>
<keyword evidence="6" id="KW-0547">Nucleotide-binding</keyword>
<organism evidence="14 15">
    <name type="scientific">Microlunatus parietis</name>
    <dbReference type="NCBI Taxonomy" id="682979"/>
    <lineage>
        <taxon>Bacteria</taxon>
        <taxon>Bacillati</taxon>
        <taxon>Actinomycetota</taxon>
        <taxon>Actinomycetes</taxon>
        <taxon>Propionibacteriales</taxon>
        <taxon>Propionibacteriaceae</taxon>
        <taxon>Microlunatus</taxon>
    </lineage>
</organism>
<dbReference type="PANTHER" id="PTHR24221:SF654">
    <property type="entry name" value="ATP-BINDING CASSETTE SUB-FAMILY B MEMBER 6"/>
    <property type="match status" value="1"/>
</dbReference>
<keyword evidence="8 11" id="KW-1133">Transmembrane helix</keyword>
<keyword evidence="5 11" id="KW-0812">Transmembrane</keyword>
<evidence type="ECO:0000313" key="15">
    <source>
        <dbReference type="Proteomes" id="UP000569914"/>
    </source>
</evidence>
<dbReference type="Proteomes" id="UP000569914">
    <property type="component" value="Unassembled WGS sequence"/>
</dbReference>
<evidence type="ECO:0000256" key="2">
    <source>
        <dbReference type="ARBA" id="ARBA00022448"/>
    </source>
</evidence>
<dbReference type="PROSITE" id="PS50893">
    <property type="entry name" value="ABC_TRANSPORTER_2"/>
    <property type="match status" value="1"/>
</dbReference>
<keyword evidence="15" id="KW-1185">Reference proteome</keyword>
<feature type="transmembrane region" description="Helical" evidence="11">
    <location>
        <begin position="154"/>
        <end position="172"/>
    </location>
</feature>
<feature type="transmembrane region" description="Helical" evidence="11">
    <location>
        <begin position="51"/>
        <end position="75"/>
    </location>
</feature>
<gene>
    <name evidence="14" type="ORF">BKA15_001135</name>
</gene>
<feature type="domain" description="ABC transmembrane type-1" evidence="13">
    <location>
        <begin position="10"/>
        <end position="299"/>
    </location>
</feature>
<evidence type="ECO:0000313" key="14">
    <source>
        <dbReference type="EMBL" id="NYE69806.1"/>
    </source>
</evidence>
<comment type="caution">
    <text evidence="14">The sequence shown here is derived from an EMBL/GenBank/DDBJ whole genome shotgun (WGS) entry which is preliminary data.</text>
</comment>
<name>A0A7Y9I3X0_9ACTN</name>
<dbReference type="GO" id="GO:0005886">
    <property type="term" value="C:plasma membrane"/>
    <property type="evidence" value="ECO:0007669"/>
    <property type="project" value="UniProtKB-SubCell"/>
</dbReference>
<evidence type="ECO:0000256" key="6">
    <source>
        <dbReference type="ARBA" id="ARBA00022741"/>
    </source>
</evidence>
<evidence type="ECO:0000256" key="7">
    <source>
        <dbReference type="ARBA" id="ARBA00022840"/>
    </source>
</evidence>
<dbReference type="InterPro" id="IPR003439">
    <property type="entry name" value="ABC_transporter-like_ATP-bd"/>
</dbReference>